<evidence type="ECO:0000256" key="1">
    <source>
        <dbReference type="ARBA" id="ARBA00004974"/>
    </source>
</evidence>
<evidence type="ECO:0000256" key="8">
    <source>
        <dbReference type="ARBA" id="ARBA00022723"/>
    </source>
</evidence>
<dbReference type="InterPro" id="IPR011766">
    <property type="entry name" value="TPP_enzyme_TPP-bd"/>
</dbReference>
<dbReference type="GO" id="GO:0050660">
    <property type="term" value="F:flavin adenine dinucleotide binding"/>
    <property type="evidence" value="ECO:0007669"/>
    <property type="project" value="InterPro"/>
</dbReference>
<dbReference type="GO" id="GO:0000287">
    <property type="term" value="F:magnesium ion binding"/>
    <property type="evidence" value="ECO:0007669"/>
    <property type="project" value="UniProtKB-UniRule"/>
</dbReference>
<sequence>METVSVVPEKETITEEVKLITGSEALMRSLVAEGVETIFGYPGGAIMPVYDALYDFQDRLHHILVRHEQGAAHAAEGYARITGRAGVCLVTSGPGATNLVTGIADALIDSTPMVCLIGQVGKNLLGTDAFQETDVIGVTMPISKWNYQVTNADEIPDIVSKAFYIAQSGRPGPVVIDITKNAQQELMTRPFQYQRCQTLVSYRPRLIPKQEQVEKAAELINSAKKPYMLVGHGVLIAKAEKELLTFAEKTGIPVATTLLGQSAFPADHPLYAGWLGMHGNYGPNVMTSECDVLIGIGMRFDDRVTGNASLFAPQAKVVHIEIDPSEIDKIIKAHAPVIGDAKEVLDRLTPLVHPNDHTVWRNEFRKYDAIEDEKVKRPALAPTTEKIKMPEVIDLLSKKTNGEAVLVADVGQHQMIASAFYQYKRPNSLITSGGLGTMGFALPAAFGAKVGDPSREVIAIIGDGCFQMTIQELGTIAQSKLPVKAIILNNNYLGMVRQWQQLFFERRYSFVELQNPDFITIARGFGIDGHTCNHREDLSASLDTLLNSDKPYLLEVIVEKEENVFPMVPAGTSVASIRLE</sequence>
<reference evidence="18 19" key="1">
    <citation type="submission" date="2018-08" db="EMBL/GenBank/DDBJ databases">
        <title>Fibrisoma montanum sp. nov., isolated from Danxia mountain soil.</title>
        <authorList>
            <person name="Huang Y."/>
        </authorList>
    </citation>
    <scope>NUCLEOTIDE SEQUENCE [LARGE SCALE GENOMIC DNA]</scope>
    <source>
        <strain evidence="18 19">HYT19</strain>
    </source>
</reference>
<dbReference type="PROSITE" id="PS00187">
    <property type="entry name" value="TPP_ENZYMES"/>
    <property type="match status" value="1"/>
</dbReference>
<evidence type="ECO:0000256" key="5">
    <source>
        <dbReference type="ARBA" id="ARBA00022605"/>
    </source>
</evidence>
<evidence type="ECO:0000256" key="9">
    <source>
        <dbReference type="ARBA" id="ARBA00022827"/>
    </source>
</evidence>
<evidence type="ECO:0000313" key="19">
    <source>
        <dbReference type="Proteomes" id="UP000283523"/>
    </source>
</evidence>
<keyword evidence="10 14" id="KW-0460">Magnesium</keyword>
<keyword evidence="8 14" id="KW-0479">Metal-binding</keyword>
<evidence type="ECO:0000256" key="14">
    <source>
        <dbReference type="RuleBase" id="RU003591"/>
    </source>
</evidence>
<feature type="domain" description="Thiamine pyrophosphate enzyme TPP-binding" evidence="16">
    <location>
        <begin position="409"/>
        <end position="556"/>
    </location>
</feature>
<keyword evidence="11 14" id="KW-0786">Thiamine pyrophosphate</keyword>
<dbReference type="Proteomes" id="UP000283523">
    <property type="component" value="Unassembled WGS sequence"/>
</dbReference>
<comment type="caution">
    <text evidence="18">The sequence shown here is derived from an EMBL/GenBank/DDBJ whole genome shotgun (WGS) entry which is preliminary data.</text>
</comment>
<evidence type="ECO:0000256" key="12">
    <source>
        <dbReference type="ARBA" id="ARBA00023304"/>
    </source>
</evidence>
<dbReference type="Gene3D" id="3.40.50.970">
    <property type="match status" value="2"/>
</dbReference>
<dbReference type="Pfam" id="PF02776">
    <property type="entry name" value="TPP_enzyme_N"/>
    <property type="match status" value="1"/>
</dbReference>
<keyword evidence="19" id="KW-1185">Reference proteome</keyword>
<dbReference type="CDD" id="cd02015">
    <property type="entry name" value="TPP_AHAS"/>
    <property type="match status" value="1"/>
</dbReference>
<dbReference type="InterPro" id="IPR029061">
    <property type="entry name" value="THDP-binding"/>
</dbReference>
<name>A0A418M7Z8_9BACT</name>
<dbReference type="FunFam" id="3.40.50.970:FF:000016">
    <property type="entry name" value="Acetolactate synthase"/>
    <property type="match status" value="1"/>
</dbReference>
<dbReference type="AlphaFoldDB" id="A0A418M7Z8"/>
<organism evidence="18 19">
    <name type="scientific">Fibrisoma montanum</name>
    <dbReference type="NCBI Taxonomy" id="2305895"/>
    <lineage>
        <taxon>Bacteria</taxon>
        <taxon>Pseudomonadati</taxon>
        <taxon>Bacteroidota</taxon>
        <taxon>Cytophagia</taxon>
        <taxon>Cytophagales</taxon>
        <taxon>Spirosomataceae</taxon>
        <taxon>Fibrisoma</taxon>
    </lineage>
</organism>
<comment type="catalytic activity">
    <reaction evidence="13 14">
        <text>2 pyruvate + H(+) = (2S)-2-acetolactate + CO2</text>
        <dbReference type="Rhea" id="RHEA:25249"/>
        <dbReference type="ChEBI" id="CHEBI:15361"/>
        <dbReference type="ChEBI" id="CHEBI:15378"/>
        <dbReference type="ChEBI" id="CHEBI:16526"/>
        <dbReference type="ChEBI" id="CHEBI:58476"/>
        <dbReference type="EC" id="2.2.1.6"/>
    </reaction>
</comment>
<dbReference type="Pfam" id="PF00205">
    <property type="entry name" value="TPP_enzyme_M"/>
    <property type="match status" value="1"/>
</dbReference>
<evidence type="ECO:0000256" key="4">
    <source>
        <dbReference type="ARBA" id="ARBA00013145"/>
    </source>
</evidence>
<keyword evidence="12 14" id="KW-0100">Branched-chain amino acid biosynthesis</keyword>
<evidence type="ECO:0000256" key="6">
    <source>
        <dbReference type="ARBA" id="ARBA00022630"/>
    </source>
</evidence>
<dbReference type="InterPro" id="IPR039368">
    <property type="entry name" value="AHAS_TPP"/>
</dbReference>
<dbReference type="EMBL" id="QXED01000004">
    <property type="protein sequence ID" value="RIV22156.1"/>
    <property type="molecule type" value="Genomic_DNA"/>
</dbReference>
<dbReference type="InterPro" id="IPR045229">
    <property type="entry name" value="TPP_enz"/>
</dbReference>
<dbReference type="SUPFAM" id="SSF52467">
    <property type="entry name" value="DHS-like NAD/FAD-binding domain"/>
    <property type="match status" value="1"/>
</dbReference>
<evidence type="ECO:0000256" key="10">
    <source>
        <dbReference type="ARBA" id="ARBA00022842"/>
    </source>
</evidence>
<dbReference type="InterPro" id="IPR029035">
    <property type="entry name" value="DHS-like_NAD/FAD-binding_dom"/>
</dbReference>
<dbReference type="FunFam" id="3.40.50.970:FF:000007">
    <property type="entry name" value="Acetolactate synthase"/>
    <property type="match status" value="1"/>
</dbReference>
<accession>A0A418M7Z8</accession>
<comment type="pathway">
    <text evidence="1 14">Amino-acid biosynthesis; L-isoleucine biosynthesis; L-isoleucine from 2-oxobutanoate: step 1/4.</text>
</comment>
<dbReference type="UniPathway" id="UPA00049">
    <property type="reaction ID" value="UER00059"/>
</dbReference>
<dbReference type="CDD" id="cd07035">
    <property type="entry name" value="TPP_PYR_POX_like"/>
    <property type="match status" value="1"/>
</dbReference>
<dbReference type="GO" id="GO:0003984">
    <property type="term" value="F:acetolactate synthase activity"/>
    <property type="evidence" value="ECO:0007669"/>
    <property type="project" value="UniProtKB-EC"/>
</dbReference>
<feature type="domain" description="Thiamine pyrophosphate enzyme N-terminal TPP-binding" evidence="17">
    <location>
        <begin position="21"/>
        <end position="135"/>
    </location>
</feature>
<dbReference type="GO" id="GO:0005948">
    <property type="term" value="C:acetolactate synthase complex"/>
    <property type="evidence" value="ECO:0007669"/>
    <property type="project" value="UniProtKB-ARBA"/>
</dbReference>
<dbReference type="PANTHER" id="PTHR18968:SF13">
    <property type="entry name" value="ACETOLACTATE SYNTHASE CATALYTIC SUBUNIT, MITOCHONDRIAL"/>
    <property type="match status" value="1"/>
</dbReference>
<dbReference type="InterPro" id="IPR012000">
    <property type="entry name" value="Thiamin_PyroP_enz_cen_dom"/>
</dbReference>
<keyword evidence="7 14" id="KW-0808">Transferase</keyword>
<comment type="pathway">
    <text evidence="2 14">Amino-acid biosynthesis; L-valine biosynthesis; L-valine from pyruvate: step 1/4.</text>
</comment>
<keyword evidence="5 14" id="KW-0028">Amino-acid biosynthesis</keyword>
<gene>
    <name evidence="18" type="primary">ilvB</name>
    <name evidence="18" type="ORF">DYU11_14030</name>
</gene>
<evidence type="ECO:0000256" key="3">
    <source>
        <dbReference type="ARBA" id="ARBA00007812"/>
    </source>
</evidence>
<evidence type="ECO:0000313" key="18">
    <source>
        <dbReference type="EMBL" id="RIV22156.1"/>
    </source>
</evidence>
<dbReference type="InterPro" id="IPR012846">
    <property type="entry name" value="Acetolactate_synth_lsu"/>
</dbReference>
<evidence type="ECO:0000259" key="16">
    <source>
        <dbReference type="Pfam" id="PF02775"/>
    </source>
</evidence>
<evidence type="ECO:0000256" key="7">
    <source>
        <dbReference type="ARBA" id="ARBA00022679"/>
    </source>
</evidence>
<feature type="domain" description="Thiamine pyrophosphate enzyme central" evidence="15">
    <location>
        <begin position="213"/>
        <end position="348"/>
    </location>
</feature>
<dbReference type="FunFam" id="3.40.50.1220:FF:000008">
    <property type="entry name" value="Acetolactate synthase"/>
    <property type="match status" value="1"/>
</dbReference>
<evidence type="ECO:0000259" key="15">
    <source>
        <dbReference type="Pfam" id="PF00205"/>
    </source>
</evidence>
<protein>
    <recommendedName>
        <fullName evidence="4 14">Acetolactate synthase</fullName>
        <ecNumber evidence="4 14">2.2.1.6</ecNumber>
    </recommendedName>
</protein>
<dbReference type="GO" id="GO:0009099">
    <property type="term" value="P:L-valine biosynthetic process"/>
    <property type="evidence" value="ECO:0007669"/>
    <property type="project" value="UniProtKB-UniPathway"/>
</dbReference>
<dbReference type="RefSeq" id="WP_119668342.1">
    <property type="nucleotide sequence ID" value="NZ_QXED01000004.1"/>
</dbReference>
<evidence type="ECO:0000256" key="11">
    <source>
        <dbReference type="ARBA" id="ARBA00023052"/>
    </source>
</evidence>
<evidence type="ECO:0000259" key="17">
    <source>
        <dbReference type="Pfam" id="PF02776"/>
    </source>
</evidence>
<dbReference type="GO" id="GO:0030976">
    <property type="term" value="F:thiamine pyrophosphate binding"/>
    <property type="evidence" value="ECO:0007669"/>
    <property type="project" value="UniProtKB-UniRule"/>
</dbReference>
<dbReference type="EC" id="2.2.1.6" evidence="4 14"/>
<dbReference type="PANTHER" id="PTHR18968">
    <property type="entry name" value="THIAMINE PYROPHOSPHATE ENZYMES"/>
    <property type="match status" value="1"/>
</dbReference>
<keyword evidence="6" id="KW-0285">Flavoprotein</keyword>
<comment type="cofactor">
    <cofactor evidence="14">
        <name>Mg(2+)</name>
        <dbReference type="ChEBI" id="CHEBI:18420"/>
    </cofactor>
    <text evidence="14">Binds 1 Mg(2+) ion per subunit.</text>
</comment>
<dbReference type="GO" id="GO:0009097">
    <property type="term" value="P:isoleucine biosynthetic process"/>
    <property type="evidence" value="ECO:0007669"/>
    <property type="project" value="UniProtKB-UniPathway"/>
</dbReference>
<evidence type="ECO:0000256" key="2">
    <source>
        <dbReference type="ARBA" id="ARBA00005025"/>
    </source>
</evidence>
<comment type="similarity">
    <text evidence="3 14">Belongs to the TPP enzyme family.</text>
</comment>
<dbReference type="OrthoDB" id="4494979at2"/>
<dbReference type="UniPathway" id="UPA00047">
    <property type="reaction ID" value="UER00055"/>
</dbReference>
<dbReference type="NCBIfam" id="TIGR00118">
    <property type="entry name" value="acolac_lg"/>
    <property type="match status" value="1"/>
</dbReference>
<comment type="cofactor">
    <cofactor evidence="14">
        <name>thiamine diphosphate</name>
        <dbReference type="ChEBI" id="CHEBI:58937"/>
    </cofactor>
    <text evidence="14">Binds 1 thiamine pyrophosphate per subunit.</text>
</comment>
<evidence type="ECO:0000256" key="13">
    <source>
        <dbReference type="ARBA" id="ARBA00048670"/>
    </source>
</evidence>
<dbReference type="Pfam" id="PF02775">
    <property type="entry name" value="TPP_enzyme_C"/>
    <property type="match status" value="1"/>
</dbReference>
<dbReference type="Gene3D" id="3.40.50.1220">
    <property type="entry name" value="TPP-binding domain"/>
    <property type="match status" value="1"/>
</dbReference>
<keyword evidence="9" id="KW-0274">FAD</keyword>
<dbReference type="InterPro" id="IPR012001">
    <property type="entry name" value="Thiamin_PyroP_enz_TPP-bd_dom"/>
</dbReference>
<proteinExistence type="inferred from homology"/>
<dbReference type="SUPFAM" id="SSF52518">
    <property type="entry name" value="Thiamin diphosphate-binding fold (THDP-binding)"/>
    <property type="match status" value="2"/>
</dbReference>
<dbReference type="InterPro" id="IPR000399">
    <property type="entry name" value="TPP-bd_CS"/>
</dbReference>